<dbReference type="EMBL" id="JANHOG010001459">
    <property type="protein sequence ID" value="KAJ3536744.1"/>
    <property type="molecule type" value="Genomic_DNA"/>
</dbReference>
<dbReference type="Proteomes" id="UP001148662">
    <property type="component" value="Unassembled WGS sequence"/>
</dbReference>
<sequence length="822" mass="90387">MELKEWLKQPFKFTAIPVSVFAVLLYGSVFIAALLADQTAKVSKNLGGLDLAQAFDDLHRITARPHPYISHANDDVREYLLDRLKPIVASQPYIHLSDDLTSNASYVTSRGAAYFEGTNILVMIEGTDASPVEPGAVLFTAHYDSVSTAPGATDNGMGIVTLLNMAEYLSDPDRRPRRTAIFLFNNGEEDHLNGAHAFFEHPWSNMTSSFINLEGAAAGGQVQPMMFRATSLSAARSFGASSIKHPHGSVLSSDAFARGVIRSGTDYEVFAQGIEGEKAGLDGVDFAFYKNRALYHTPFDSIPGMGRDEGRKSLWAMMEGVRGAGLEMLNRDAGEDGGDTGVYFDVLKRAMISFPLRALFITNVLLLVLGPIIVTGLLLWIAFLSKKDAVAVENEEHPETPVQPSRYHRLVNIIGWLKFWISLLLVIGVNIALVACYVAINPYIVHSRPYLVLTSFMAISFLGISFCTLLADHYWPSPPSSLKGAMILELYFLTWVFMVIATVAVNNLHIGGVYLVTAWHLCAWMAAIVAISEEAALAGRGGEEKGQSIFDLVAEDEVVGGDAEPHRMVRGIMYEPAEQEGESAEEVETEPTEITPLMQQRRRRSTGGREYVVGVDGEQLLVNEHATADDAGYQEYGWWIFQMLLLIPLPALLLSEVTLVLTHSLKNTLVDGSSPVTVYGGLAALSILIFINLAPFSHKLHYALNLFVLIILVLVLAVAWSVFPFTQEAPLKVFFQQSVELDTPNYAAWQQPSRLSLNPTRFLSNDRPSVPQSSILSAKTIVTGVRGYVDKIVIPELPSSWGKDLHCEIDQTLRKGLYSFVP</sequence>
<proteinExistence type="predicted"/>
<organism evidence="1 2">
    <name type="scientific">Phlebia brevispora</name>
    <dbReference type="NCBI Taxonomy" id="194682"/>
    <lineage>
        <taxon>Eukaryota</taxon>
        <taxon>Fungi</taxon>
        <taxon>Dikarya</taxon>
        <taxon>Basidiomycota</taxon>
        <taxon>Agaricomycotina</taxon>
        <taxon>Agaricomycetes</taxon>
        <taxon>Polyporales</taxon>
        <taxon>Meruliaceae</taxon>
        <taxon>Phlebia</taxon>
    </lineage>
</organism>
<protein>
    <submittedName>
        <fullName evidence="1">Uncharacterized protein</fullName>
    </submittedName>
</protein>
<keyword evidence="2" id="KW-1185">Reference proteome</keyword>
<gene>
    <name evidence="1" type="ORF">NM688_g6793</name>
</gene>
<name>A0ACC1SCE3_9APHY</name>
<accession>A0ACC1SCE3</accession>
<evidence type="ECO:0000313" key="2">
    <source>
        <dbReference type="Proteomes" id="UP001148662"/>
    </source>
</evidence>
<evidence type="ECO:0000313" key="1">
    <source>
        <dbReference type="EMBL" id="KAJ3536744.1"/>
    </source>
</evidence>
<comment type="caution">
    <text evidence="1">The sequence shown here is derived from an EMBL/GenBank/DDBJ whole genome shotgun (WGS) entry which is preliminary data.</text>
</comment>
<reference evidence="1" key="1">
    <citation type="submission" date="2022-07" db="EMBL/GenBank/DDBJ databases">
        <title>Genome Sequence of Phlebia brevispora.</title>
        <authorList>
            <person name="Buettner E."/>
        </authorList>
    </citation>
    <scope>NUCLEOTIDE SEQUENCE</scope>
    <source>
        <strain evidence="1">MPL23</strain>
    </source>
</reference>